<protein>
    <submittedName>
        <fullName evidence="1">Uncharacterized protein</fullName>
    </submittedName>
</protein>
<name>A0A482XIR6_LAOST</name>
<reference evidence="1 2" key="1">
    <citation type="journal article" date="2017" name="Gigascience">
        <title>Genome sequence of the small brown planthopper, Laodelphax striatellus.</title>
        <authorList>
            <person name="Zhu J."/>
            <person name="Jiang F."/>
            <person name="Wang X."/>
            <person name="Yang P."/>
            <person name="Bao Y."/>
            <person name="Zhao W."/>
            <person name="Wang W."/>
            <person name="Lu H."/>
            <person name="Wang Q."/>
            <person name="Cui N."/>
            <person name="Li J."/>
            <person name="Chen X."/>
            <person name="Luo L."/>
            <person name="Yu J."/>
            <person name="Kang L."/>
            <person name="Cui F."/>
        </authorList>
    </citation>
    <scope>NUCLEOTIDE SEQUENCE [LARGE SCALE GENOMIC DNA]</scope>
    <source>
        <strain evidence="1">Lst14</strain>
    </source>
</reference>
<dbReference type="Gene3D" id="3.40.50.1110">
    <property type="entry name" value="SGNH hydrolase"/>
    <property type="match status" value="1"/>
</dbReference>
<comment type="caution">
    <text evidence="1">The sequence shown here is derived from an EMBL/GenBank/DDBJ whole genome shotgun (WGS) entry which is preliminary data.</text>
</comment>
<gene>
    <name evidence="1" type="ORF">LSTR_LSTR015622</name>
</gene>
<dbReference type="InterPro" id="IPR036514">
    <property type="entry name" value="SGNH_hydro_sf"/>
</dbReference>
<evidence type="ECO:0000313" key="2">
    <source>
        <dbReference type="Proteomes" id="UP000291343"/>
    </source>
</evidence>
<dbReference type="InParanoid" id="A0A482XIR6"/>
<dbReference type="STRING" id="195883.A0A482XIR6"/>
<dbReference type="SUPFAM" id="SSF52266">
    <property type="entry name" value="SGNH hydrolase"/>
    <property type="match status" value="1"/>
</dbReference>
<feature type="non-terminal residue" evidence="1">
    <location>
        <position position="256"/>
    </location>
</feature>
<dbReference type="OrthoDB" id="6624170at2759"/>
<accession>A0A482XIR6</accession>
<organism evidence="1 2">
    <name type="scientific">Laodelphax striatellus</name>
    <name type="common">Small brown planthopper</name>
    <name type="synonym">Delphax striatella</name>
    <dbReference type="NCBI Taxonomy" id="195883"/>
    <lineage>
        <taxon>Eukaryota</taxon>
        <taxon>Metazoa</taxon>
        <taxon>Ecdysozoa</taxon>
        <taxon>Arthropoda</taxon>
        <taxon>Hexapoda</taxon>
        <taxon>Insecta</taxon>
        <taxon>Pterygota</taxon>
        <taxon>Neoptera</taxon>
        <taxon>Paraneoptera</taxon>
        <taxon>Hemiptera</taxon>
        <taxon>Auchenorrhyncha</taxon>
        <taxon>Fulgoroidea</taxon>
        <taxon>Delphacidae</taxon>
        <taxon>Criomorphinae</taxon>
        <taxon>Laodelphax</taxon>
    </lineage>
</organism>
<dbReference type="Proteomes" id="UP000291343">
    <property type="component" value="Unassembled WGS sequence"/>
</dbReference>
<proteinExistence type="predicted"/>
<dbReference type="AlphaFoldDB" id="A0A482XIR6"/>
<sequence length="256" mass="28755">MAGTNDLHSEEPYQLTLFRGMDHILASRLKTNVVVCSVPHRYDDPSLNENICHSNAYIARSVRSYKGGMKLYYNDVNAYLRRSHFTRHGLHLNRNGKRTLVRQLERFVKHAVGSDCSSSILRGPRMSQTNINSLVTISPVIKPYPVSPIQSQLPKPSDCMDTSIRMLPDQTPFPEIDSSPLLAARKSLRTLVRQLERFVKHAVGSDCSSSILRGPRMSQTNINSLVTISPVIKPYPVSPIQSQLPKPSDCMDTSIR</sequence>
<dbReference type="SMR" id="A0A482XIR6"/>
<dbReference type="EMBL" id="QKKF02008799">
    <property type="protein sequence ID" value="RZF45557.1"/>
    <property type="molecule type" value="Genomic_DNA"/>
</dbReference>
<evidence type="ECO:0000313" key="1">
    <source>
        <dbReference type="EMBL" id="RZF45557.1"/>
    </source>
</evidence>
<keyword evidence="2" id="KW-1185">Reference proteome</keyword>